<feature type="region of interest" description="Disordered" evidence="1">
    <location>
        <begin position="187"/>
        <end position="266"/>
    </location>
</feature>
<feature type="compositionally biased region" description="Polar residues" evidence="1">
    <location>
        <begin position="239"/>
        <end position="249"/>
    </location>
</feature>
<gene>
    <name evidence="2" type="ORF">LBRM2904_05.0390</name>
</gene>
<accession>A0A3P3YXQ2</accession>
<evidence type="ECO:0000313" key="3">
    <source>
        <dbReference type="Proteomes" id="UP000319462"/>
    </source>
</evidence>
<protein>
    <submittedName>
        <fullName evidence="2">Hypothetical_protein</fullName>
    </submittedName>
</protein>
<dbReference type="RefSeq" id="XP_001561851.2">
    <property type="nucleotide sequence ID" value="XM_001561801.2"/>
</dbReference>
<reference evidence="2 3" key="1">
    <citation type="submission" date="2018-09" db="EMBL/GenBank/DDBJ databases">
        <authorList>
            <person name="Peiro R."/>
            <person name="Begona"/>
            <person name="Cbmso G."/>
            <person name="Lopez M."/>
            <person name="Gonzalez S."/>
        </authorList>
    </citation>
    <scope>NUCLEOTIDE SEQUENCE [LARGE SCALE GENOMIC DNA]</scope>
</reference>
<feature type="compositionally biased region" description="Low complexity" evidence="1">
    <location>
        <begin position="187"/>
        <end position="197"/>
    </location>
</feature>
<evidence type="ECO:0000256" key="1">
    <source>
        <dbReference type="SAM" id="MobiDB-lite"/>
    </source>
</evidence>
<name>A0A3P3YXQ2_LEIBR</name>
<dbReference type="EMBL" id="LS997604">
    <property type="protein sequence ID" value="SYZ62735.1"/>
    <property type="molecule type" value="Genomic_DNA"/>
</dbReference>
<evidence type="ECO:0000313" key="2">
    <source>
        <dbReference type="EMBL" id="SYZ62735.1"/>
    </source>
</evidence>
<dbReference type="AlphaFoldDB" id="A0A3P3YXQ2"/>
<dbReference type="KEGG" id="lbz:LBRM_05_0370"/>
<dbReference type="Proteomes" id="UP000319462">
    <property type="component" value="Chromosome 5"/>
</dbReference>
<sequence>MPSDRNPSGEGFSNPYENTTLVGNWLEDRLQQRIVQKGRGGVGTTWCAQGVFEDPAVTRARDPAEAQAALLRSTYQVDYRNRPGVAQRTGSSGGTDCSGAASSLMLGTQHNAHAVGSGSTFSTAKGDGVDKVLLFSVDPVADPTAPLPLSTNAGTYGAFYYGRNADGLANGSSSSSSHVTGALYADSATSPATSSPANKADGRVTAPPGDADSSLYDSVSRTAAAPSSPFGATRAPIQRSANPDATSSLPPVPQRRKLSNGTATTSTLGHTRWTLTSICASVAAGGFGAASGRSSQRHPRQSKDGMDDERWYSSKQIADMPVEHFTLQRRLPPVRL</sequence>
<organism evidence="2 3">
    <name type="scientific">Leishmania braziliensis MHOM/BR/75/M2904</name>
    <dbReference type="NCBI Taxonomy" id="420245"/>
    <lineage>
        <taxon>Eukaryota</taxon>
        <taxon>Discoba</taxon>
        <taxon>Euglenozoa</taxon>
        <taxon>Kinetoplastea</taxon>
        <taxon>Metakinetoplastina</taxon>
        <taxon>Trypanosomatida</taxon>
        <taxon>Trypanosomatidae</taxon>
        <taxon>Leishmaniinae</taxon>
        <taxon>Leishmania</taxon>
        <taxon>Leishmania braziliensis species complex</taxon>
    </lineage>
</organism>
<feature type="region of interest" description="Disordered" evidence="1">
    <location>
        <begin position="287"/>
        <end position="309"/>
    </location>
</feature>
<proteinExistence type="predicted"/>
<dbReference type="VEuPathDB" id="TriTrypDB:LbrM.05.0370"/>